<dbReference type="InterPro" id="IPR001130">
    <property type="entry name" value="TatD-like"/>
</dbReference>
<dbReference type="PANTHER" id="PTHR46124:SF2">
    <property type="entry name" value="D-AMINOACYL-TRNA DEACYLASE"/>
    <property type="match status" value="1"/>
</dbReference>
<dbReference type="GO" id="GO:0016788">
    <property type="term" value="F:hydrolase activity, acting on ester bonds"/>
    <property type="evidence" value="ECO:0007669"/>
    <property type="project" value="InterPro"/>
</dbReference>
<evidence type="ECO:0000256" key="1">
    <source>
        <dbReference type="ARBA" id="ARBA00022723"/>
    </source>
</evidence>
<gene>
    <name evidence="3" type="ORF">METZ01_LOCUS158189</name>
</gene>
<dbReference type="Gene3D" id="3.20.20.140">
    <property type="entry name" value="Metal-dependent hydrolases"/>
    <property type="match status" value="1"/>
</dbReference>
<dbReference type="SUPFAM" id="SSF51556">
    <property type="entry name" value="Metallo-dependent hydrolases"/>
    <property type="match status" value="1"/>
</dbReference>
<protein>
    <submittedName>
        <fullName evidence="3">Uncharacterized protein</fullName>
    </submittedName>
</protein>
<reference evidence="3" key="1">
    <citation type="submission" date="2018-05" db="EMBL/GenBank/DDBJ databases">
        <authorList>
            <person name="Lanie J.A."/>
            <person name="Ng W.-L."/>
            <person name="Kazmierczak K.M."/>
            <person name="Andrzejewski T.M."/>
            <person name="Davidsen T.M."/>
            <person name="Wayne K.J."/>
            <person name="Tettelin H."/>
            <person name="Glass J.I."/>
            <person name="Rusch D."/>
            <person name="Podicherti R."/>
            <person name="Tsui H.-C.T."/>
            <person name="Winkler M.E."/>
        </authorList>
    </citation>
    <scope>NUCLEOTIDE SEQUENCE</scope>
</reference>
<dbReference type="EMBL" id="UINC01026953">
    <property type="protein sequence ID" value="SVB05335.1"/>
    <property type="molecule type" value="Genomic_DNA"/>
</dbReference>
<keyword evidence="2" id="KW-0378">Hydrolase</keyword>
<accession>A0A382AUZ1</accession>
<dbReference type="InterPro" id="IPR032466">
    <property type="entry name" value="Metal_Hydrolase"/>
</dbReference>
<dbReference type="FunFam" id="3.20.20.140:FF:000005">
    <property type="entry name" value="TatD family hydrolase"/>
    <property type="match status" value="1"/>
</dbReference>
<organism evidence="3">
    <name type="scientific">marine metagenome</name>
    <dbReference type="NCBI Taxonomy" id="408172"/>
    <lineage>
        <taxon>unclassified sequences</taxon>
        <taxon>metagenomes</taxon>
        <taxon>ecological metagenomes</taxon>
    </lineage>
</organism>
<evidence type="ECO:0000313" key="3">
    <source>
        <dbReference type="EMBL" id="SVB05335.1"/>
    </source>
</evidence>
<dbReference type="GO" id="GO:0046872">
    <property type="term" value="F:metal ion binding"/>
    <property type="evidence" value="ECO:0007669"/>
    <property type="project" value="UniProtKB-KW"/>
</dbReference>
<keyword evidence="1" id="KW-0479">Metal-binding</keyword>
<dbReference type="AlphaFoldDB" id="A0A382AUZ1"/>
<dbReference type="Pfam" id="PF01026">
    <property type="entry name" value="TatD_DNase"/>
    <property type="match status" value="1"/>
</dbReference>
<dbReference type="PANTHER" id="PTHR46124">
    <property type="entry name" value="D-AMINOACYL-TRNA DEACYLASE"/>
    <property type="match status" value="1"/>
</dbReference>
<name>A0A382AUZ1_9ZZZZ</name>
<evidence type="ECO:0000256" key="2">
    <source>
        <dbReference type="ARBA" id="ARBA00022801"/>
    </source>
</evidence>
<dbReference type="CDD" id="cd01310">
    <property type="entry name" value="TatD_DNAse"/>
    <property type="match status" value="1"/>
</dbReference>
<sequence>MIIDTHVHLHSYPEEEINNILQRAHSVGVGFVIDAGTTLETSSVSIELSSRHDRFFSGVGVHPMDIKNPLNTEDCDQLQSMASSNKKVIVMSEIGLDYLETSPDRAWQFDAFRRQIAIAKELDLPIIFHSREAHQDCFRVLLEERAYEIPGVMHYFQGSLDDAKRVIDLGFYISIARPIFRLDHLADVVRQISLDHIVVETDSSPQPFKKNRDNWTEPRHLKPIIDKIAKLQEKSPGEVEEIVFANTKKLLSKRWHIVEEYIS</sequence>
<dbReference type="PIRSF" id="PIRSF005902">
    <property type="entry name" value="DNase_TatD"/>
    <property type="match status" value="1"/>
</dbReference>
<proteinExistence type="predicted"/>